<evidence type="ECO:0000259" key="1">
    <source>
        <dbReference type="PROSITE" id="PS50801"/>
    </source>
</evidence>
<keyword evidence="3" id="KW-1185">Reference proteome</keyword>
<evidence type="ECO:0000313" key="3">
    <source>
        <dbReference type="Proteomes" id="UP000199107"/>
    </source>
</evidence>
<name>A0A1G9NLU8_9GAMM</name>
<accession>A0A1G9NLU8</accession>
<dbReference type="InterPro" id="IPR002645">
    <property type="entry name" value="STAS_dom"/>
</dbReference>
<dbReference type="InterPro" id="IPR058548">
    <property type="entry name" value="MlaB-like_STAS"/>
</dbReference>
<sequence>MSCLLEEGGVRLDAEGARLAVSGDVDFEVAAALAASGNDWLAEQSSATRLVLDLSGVERVSSAALSVLLEWTRCAEATGLVIDRVTLSAPLARLTRMAGLDALLPEAAAA</sequence>
<dbReference type="RefSeq" id="WP_089658503.1">
    <property type="nucleotide sequence ID" value="NZ_FNGH01000007.1"/>
</dbReference>
<dbReference type="SUPFAM" id="SSF52091">
    <property type="entry name" value="SpoIIaa-like"/>
    <property type="match status" value="1"/>
</dbReference>
<protein>
    <submittedName>
        <fullName evidence="2">Phospholipid transport system transporter-binding protein</fullName>
    </submittedName>
</protein>
<dbReference type="Gene3D" id="3.30.750.24">
    <property type="entry name" value="STAS domain"/>
    <property type="match status" value="1"/>
</dbReference>
<dbReference type="PROSITE" id="PS50801">
    <property type="entry name" value="STAS"/>
    <property type="match status" value="1"/>
</dbReference>
<evidence type="ECO:0000313" key="2">
    <source>
        <dbReference type="EMBL" id="SDL86955.1"/>
    </source>
</evidence>
<dbReference type="Pfam" id="PF13466">
    <property type="entry name" value="STAS_2"/>
    <property type="match status" value="1"/>
</dbReference>
<dbReference type="CDD" id="cd07043">
    <property type="entry name" value="STAS_anti-anti-sigma_factors"/>
    <property type="match status" value="1"/>
</dbReference>
<proteinExistence type="predicted"/>
<dbReference type="OrthoDB" id="6174465at2"/>
<feature type="domain" description="STAS" evidence="1">
    <location>
        <begin position="19"/>
        <end position="110"/>
    </location>
</feature>
<dbReference type="Proteomes" id="UP000199107">
    <property type="component" value="Unassembled WGS sequence"/>
</dbReference>
<gene>
    <name evidence="2" type="ORF">SAMN05192555_107177</name>
</gene>
<dbReference type="InterPro" id="IPR036513">
    <property type="entry name" value="STAS_dom_sf"/>
</dbReference>
<organism evidence="2 3">
    <name type="scientific">Franzmannia pantelleriensis</name>
    <dbReference type="NCBI Taxonomy" id="48727"/>
    <lineage>
        <taxon>Bacteria</taxon>
        <taxon>Pseudomonadati</taxon>
        <taxon>Pseudomonadota</taxon>
        <taxon>Gammaproteobacteria</taxon>
        <taxon>Oceanospirillales</taxon>
        <taxon>Halomonadaceae</taxon>
        <taxon>Franzmannia</taxon>
    </lineage>
</organism>
<dbReference type="STRING" id="48727.SAMN05192555_107177"/>
<reference evidence="3" key="1">
    <citation type="submission" date="2016-10" db="EMBL/GenBank/DDBJ databases">
        <authorList>
            <person name="Varghese N."/>
            <person name="Submissions S."/>
        </authorList>
    </citation>
    <scope>NUCLEOTIDE SEQUENCE [LARGE SCALE GENOMIC DNA]</scope>
    <source>
        <strain evidence="3">AAP</strain>
    </source>
</reference>
<dbReference type="EMBL" id="FNGH01000007">
    <property type="protein sequence ID" value="SDL86955.1"/>
    <property type="molecule type" value="Genomic_DNA"/>
</dbReference>
<dbReference type="AlphaFoldDB" id="A0A1G9NLU8"/>